<dbReference type="AlphaFoldDB" id="A0A8B8KE45"/>
<keyword evidence="3" id="KW-1185">Reference proteome</keyword>
<accession>A0A8B8KE45</accession>
<proteinExistence type="predicted"/>
<name>A0A8B8KE45_ABRPR</name>
<reference evidence="3" key="1">
    <citation type="journal article" date="2019" name="Toxins">
        <title>Detection of Abrin-Like and Prepropulchellin-Like Toxin Genes and Transcripts Using Whole Genome Sequencing and Full-Length Transcript Sequencing of Abrus precatorius.</title>
        <authorList>
            <person name="Hovde B.T."/>
            <person name="Daligault H.E."/>
            <person name="Hanschen E.R."/>
            <person name="Kunde Y.A."/>
            <person name="Johnson M.B."/>
            <person name="Starkenburg S.R."/>
            <person name="Johnson S.L."/>
        </authorList>
    </citation>
    <scope>NUCLEOTIDE SEQUENCE [LARGE SCALE GENOMIC DNA]</scope>
</reference>
<evidence type="ECO:0000259" key="2">
    <source>
        <dbReference type="Pfam" id="PF03478"/>
    </source>
</evidence>
<dbReference type="Pfam" id="PF00646">
    <property type="entry name" value="F-box"/>
    <property type="match status" value="1"/>
</dbReference>
<dbReference type="OrthoDB" id="599103at2759"/>
<protein>
    <submittedName>
        <fullName evidence="4 5">F-box protein SKIP23-like</fullName>
    </submittedName>
</protein>
<dbReference type="Gene3D" id="1.20.1280.50">
    <property type="match status" value="1"/>
</dbReference>
<gene>
    <name evidence="4 5" type="primary">LOC113854900</name>
</gene>
<dbReference type="InterPro" id="IPR005174">
    <property type="entry name" value="KIB1-4_b-propeller"/>
</dbReference>
<dbReference type="PANTHER" id="PTHR47123">
    <property type="entry name" value="F-BOX PROTEIN SKIP23"/>
    <property type="match status" value="1"/>
</dbReference>
<dbReference type="InterPro" id="IPR051304">
    <property type="entry name" value="SCF_F-box_domain"/>
</dbReference>
<evidence type="ECO:0000313" key="3">
    <source>
        <dbReference type="Proteomes" id="UP000694853"/>
    </source>
</evidence>
<dbReference type="RefSeq" id="XP_027342021.1">
    <property type="nucleotide sequence ID" value="XM_027486220.1"/>
</dbReference>
<evidence type="ECO:0000313" key="5">
    <source>
        <dbReference type="RefSeq" id="XP_027342022.1"/>
    </source>
</evidence>
<dbReference type="GeneID" id="113854900"/>
<dbReference type="KEGG" id="aprc:113854900"/>
<feature type="domain" description="F-box" evidence="1">
    <location>
        <begin position="4"/>
        <end position="37"/>
    </location>
</feature>
<evidence type="ECO:0000259" key="1">
    <source>
        <dbReference type="Pfam" id="PF00646"/>
    </source>
</evidence>
<dbReference type="InterPro" id="IPR001810">
    <property type="entry name" value="F-box_dom"/>
</dbReference>
<dbReference type="SUPFAM" id="SSF81383">
    <property type="entry name" value="F-box domain"/>
    <property type="match status" value="1"/>
</dbReference>
<sequence length="363" mass="41069">MADWSELPKELLHLISKHLESPLYLLRFRSVCSSWRSSSFPLPITLSNHPISHTFSLSTRTLFLITPPNDHSLPWLIKIAHQPRSTTRLYDPLSGFLLKRHRFLLDLYHLPVLHLAHEFSLADTCPNSLYMEKVVLSCLTPQNDRFVLLTIHISGKLALFKCGDSDWTIIPDMPTPYDDVCVFERGLYAVDNTGRTVKVGLDSGLDLVAEPVFGGDKKYLVESEGELLLVDKYLSSNYFCSSGLFFEEYDEEDDGELCEFGWERTVRFGLFRLDQEGKRWVELKSLGERVLFLGDDCAFSASARDLRVARGNCVLFRDDAFGVDGVGSGIGVFCCDDGRISPLSDCPGYSQLFWPPPDWVGLH</sequence>
<dbReference type="PANTHER" id="PTHR47123:SF15">
    <property type="entry name" value="F-BOX PROTEIN SKIP23"/>
    <property type="match status" value="1"/>
</dbReference>
<feature type="domain" description="KIB1-4 beta-propeller" evidence="2">
    <location>
        <begin position="72"/>
        <end position="333"/>
    </location>
</feature>
<reference evidence="4 5" key="2">
    <citation type="submission" date="2025-04" db="UniProtKB">
        <authorList>
            <consortium name="RefSeq"/>
        </authorList>
    </citation>
    <scope>IDENTIFICATION</scope>
    <source>
        <tissue evidence="4 5">Young leaves</tissue>
    </source>
</reference>
<dbReference type="InterPro" id="IPR036047">
    <property type="entry name" value="F-box-like_dom_sf"/>
</dbReference>
<dbReference type="Pfam" id="PF03478">
    <property type="entry name" value="Beta-prop_KIB1-4"/>
    <property type="match status" value="1"/>
</dbReference>
<evidence type="ECO:0000313" key="4">
    <source>
        <dbReference type="RefSeq" id="XP_027342021.1"/>
    </source>
</evidence>
<dbReference type="Proteomes" id="UP000694853">
    <property type="component" value="Unplaced"/>
</dbReference>
<dbReference type="RefSeq" id="XP_027342022.1">
    <property type="nucleotide sequence ID" value="XM_027486221.1"/>
</dbReference>
<organism evidence="3 4">
    <name type="scientific">Abrus precatorius</name>
    <name type="common">Indian licorice</name>
    <name type="synonym">Glycine abrus</name>
    <dbReference type="NCBI Taxonomy" id="3816"/>
    <lineage>
        <taxon>Eukaryota</taxon>
        <taxon>Viridiplantae</taxon>
        <taxon>Streptophyta</taxon>
        <taxon>Embryophyta</taxon>
        <taxon>Tracheophyta</taxon>
        <taxon>Spermatophyta</taxon>
        <taxon>Magnoliopsida</taxon>
        <taxon>eudicotyledons</taxon>
        <taxon>Gunneridae</taxon>
        <taxon>Pentapetalae</taxon>
        <taxon>rosids</taxon>
        <taxon>fabids</taxon>
        <taxon>Fabales</taxon>
        <taxon>Fabaceae</taxon>
        <taxon>Papilionoideae</taxon>
        <taxon>50 kb inversion clade</taxon>
        <taxon>NPAAA clade</taxon>
        <taxon>indigoferoid/millettioid clade</taxon>
        <taxon>Abreae</taxon>
        <taxon>Abrus</taxon>
    </lineage>
</organism>